<keyword evidence="2" id="KW-1185">Reference proteome</keyword>
<dbReference type="RefSeq" id="WP_184294115.1">
    <property type="nucleotide sequence ID" value="NZ_JACHXO010000001.1"/>
</dbReference>
<name>A0ABR6GMT0_9BURK</name>
<gene>
    <name evidence="1" type="ORF">FHS28_000792</name>
</gene>
<evidence type="ECO:0000313" key="1">
    <source>
        <dbReference type="EMBL" id="MBB3193427.1"/>
    </source>
</evidence>
<proteinExistence type="predicted"/>
<protein>
    <submittedName>
        <fullName evidence="1">Uncharacterized protein</fullName>
    </submittedName>
</protein>
<dbReference type="EMBL" id="JACHXO010000001">
    <property type="protein sequence ID" value="MBB3193427.1"/>
    <property type="molecule type" value="Genomic_DNA"/>
</dbReference>
<accession>A0ABR6GMT0</accession>
<comment type="caution">
    <text evidence="1">The sequence shown here is derived from an EMBL/GenBank/DDBJ whole genome shotgun (WGS) entry which is preliminary data.</text>
</comment>
<organism evidence="1 2">
    <name type="scientific">Roseateles terrae</name>
    <dbReference type="NCBI Taxonomy" id="431060"/>
    <lineage>
        <taxon>Bacteria</taxon>
        <taxon>Pseudomonadati</taxon>
        <taxon>Pseudomonadota</taxon>
        <taxon>Betaproteobacteria</taxon>
        <taxon>Burkholderiales</taxon>
        <taxon>Sphaerotilaceae</taxon>
        <taxon>Roseateles</taxon>
    </lineage>
</organism>
<dbReference type="Proteomes" id="UP000574369">
    <property type="component" value="Unassembled WGS sequence"/>
</dbReference>
<reference evidence="1 2" key="1">
    <citation type="submission" date="2020-08" db="EMBL/GenBank/DDBJ databases">
        <title>Genomic Encyclopedia of Type Strains, Phase III (KMG-III): the genomes of soil and plant-associated and newly described type strains.</title>
        <authorList>
            <person name="Whitman W."/>
        </authorList>
    </citation>
    <scope>NUCLEOTIDE SEQUENCE [LARGE SCALE GENOMIC DNA]</scope>
    <source>
        <strain evidence="1 2">CECT 7247</strain>
    </source>
</reference>
<evidence type="ECO:0000313" key="2">
    <source>
        <dbReference type="Proteomes" id="UP000574369"/>
    </source>
</evidence>
<sequence length="198" mass="22206">MSVLERLKTLSAEPIERVYRDGAVRDAMRFHPINWQATNIPINKTDLAGLPAHGYDHPEFELHQFQVSKGKGRIVGFFDENWVFNIVLLDSLHDLQPSRSFDYAVDPSGPLSCELTSLREALKQRIRQCQTDSCRAAQQISDLADAHDRDAERFEILMVKVKDATQLQWAKSLVAQGKAASLADIFETGLLAVDAQTA</sequence>